<comment type="caution">
    <text evidence="1">The sequence shown here is derived from an EMBL/GenBank/DDBJ whole genome shotgun (WGS) entry which is preliminary data.</text>
</comment>
<gene>
    <name evidence="1" type="ORF">BDD39_002393</name>
</gene>
<organism evidence="1 2">
    <name type="scientific">Saccharococcus thermophilus</name>
    <dbReference type="NCBI Taxonomy" id="29396"/>
    <lineage>
        <taxon>Bacteria</taxon>
        <taxon>Bacillati</taxon>
        <taxon>Bacillota</taxon>
        <taxon>Bacilli</taxon>
        <taxon>Bacillales</taxon>
        <taxon>Anoxybacillaceae</taxon>
        <taxon>Saccharococcus</taxon>
    </lineage>
</organism>
<accession>A0A846MJT3</accession>
<dbReference type="InterPro" id="IPR025897">
    <property type="entry name" value="Antitoxin_SpoIISB"/>
</dbReference>
<evidence type="ECO:0000313" key="2">
    <source>
        <dbReference type="Proteomes" id="UP000532769"/>
    </source>
</evidence>
<evidence type="ECO:0000313" key="1">
    <source>
        <dbReference type="EMBL" id="NIK15883.1"/>
    </source>
</evidence>
<dbReference type="RefSeq" id="WP_166911003.1">
    <property type="nucleotide sequence ID" value="NZ_JAASRS010000001.1"/>
</dbReference>
<dbReference type="EMBL" id="JAASRS010000001">
    <property type="protein sequence ID" value="NIK15883.1"/>
    <property type="molecule type" value="Genomic_DNA"/>
</dbReference>
<dbReference type="Pfam" id="PF14185">
    <property type="entry name" value="SpoIISB_antitox"/>
    <property type="match status" value="1"/>
</dbReference>
<protein>
    <submittedName>
        <fullName evidence="1">Uncharacterized protein</fullName>
    </submittedName>
</protein>
<dbReference type="Proteomes" id="UP000532769">
    <property type="component" value="Unassembled WGS sequence"/>
</dbReference>
<proteinExistence type="predicted"/>
<name>A0A846MJT3_9BACL</name>
<keyword evidence="2" id="KW-1185">Reference proteome</keyword>
<reference evidence="1 2" key="1">
    <citation type="submission" date="2020-03" db="EMBL/GenBank/DDBJ databases">
        <title>Genomic Encyclopedia of Archaeal and Bacterial Type Strains, Phase II (KMG-II): from individual species to whole genera.</title>
        <authorList>
            <person name="Goeker M."/>
        </authorList>
    </citation>
    <scope>NUCLEOTIDE SEQUENCE [LARGE SCALE GENOMIC DNA]</scope>
    <source>
        <strain evidence="1 2">DSM 4749</strain>
    </source>
</reference>
<sequence length="127" mass="14545">MSKLIPRREGQKLTYKSMEKLPEKIELINGNLSFTENEKKALLLALLTNTGLEFLINVLPEQSLLALKNLICATNETKNDKSVEKMVKRVSKVRVPEISLSPHTERLMKQNQDVIEFLQSLKGKHFL</sequence>
<dbReference type="AlphaFoldDB" id="A0A846MJT3"/>